<dbReference type="KEGG" id="dfa:DFA_04447"/>
<organism evidence="1 2">
    <name type="scientific">Cavenderia fasciculata</name>
    <name type="common">Slime mold</name>
    <name type="synonym">Dictyostelium fasciculatum</name>
    <dbReference type="NCBI Taxonomy" id="261658"/>
    <lineage>
        <taxon>Eukaryota</taxon>
        <taxon>Amoebozoa</taxon>
        <taxon>Evosea</taxon>
        <taxon>Eumycetozoa</taxon>
        <taxon>Dictyostelia</taxon>
        <taxon>Acytosteliales</taxon>
        <taxon>Cavenderiaceae</taxon>
        <taxon>Cavenderia</taxon>
    </lineage>
</organism>
<evidence type="ECO:0000313" key="2">
    <source>
        <dbReference type="Proteomes" id="UP000007797"/>
    </source>
</evidence>
<dbReference type="EMBL" id="GL883009">
    <property type="protein sequence ID" value="EGG22329.1"/>
    <property type="molecule type" value="Genomic_DNA"/>
</dbReference>
<protein>
    <submittedName>
        <fullName evidence="1">Uncharacterized protein</fullName>
    </submittedName>
</protein>
<dbReference type="GeneID" id="14874276"/>
<keyword evidence="2" id="KW-1185">Reference proteome</keyword>
<dbReference type="Proteomes" id="UP000007797">
    <property type="component" value="Unassembled WGS sequence"/>
</dbReference>
<reference evidence="2" key="1">
    <citation type="journal article" date="2011" name="Genome Res.">
        <title>Phylogeny-wide analysis of social amoeba genomes highlights ancient origins for complex intercellular communication.</title>
        <authorList>
            <person name="Heidel A.J."/>
            <person name="Lawal H.M."/>
            <person name="Felder M."/>
            <person name="Schilde C."/>
            <person name="Helps N.R."/>
            <person name="Tunggal B."/>
            <person name="Rivero F."/>
            <person name="John U."/>
            <person name="Schleicher M."/>
            <person name="Eichinger L."/>
            <person name="Platzer M."/>
            <person name="Noegel A.A."/>
            <person name="Schaap P."/>
            <person name="Gloeckner G."/>
        </authorList>
    </citation>
    <scope>NUCLEOTIDE SEQUENCE [LARGE SCALE GENOMIC DNA]</scope>
    <source>
        <strain evidence="2">SH3</strain>
    </source>
</reference>
<gene>
    <name evidence="1" type="ORF">DFA_04447</name>
</gene>
<dbReference type="AlphaFoldDB" id="F4PPL6"/>
<evidence type="ECO:0000313" key="1">
    <source>
        <dbReference type="EMBL" id="EGG22329.1"/>
    </source>
</evidence>
<proteinExistence type="predicted"/>
<dbReference type="RefSeq" id="XP_004360180.1">
    <property type="nucleotide sequence ID" value="XM_004360123.1"/>
</dbReference>
<sequence length="1085" mass="124932">MEYIYYLFNLFKFFTVTEKVMHEMTLIELIVLTHISYPKDVVYDMVGPIHFKRKLRLNLVSKQWFEWVSEWLSTNCTMIASSGNVVNRILHTDMGKDKIKLERLHLKYPPPPILVWRNVKHLRLDILICFSQSSDTNETLQSFIKSVDTFEIDDYNTCLQDIIDSFKDANLIQTLKERSKLPGKQPIRLLNLMEIQSAKDILSKHDISPLFQPSSILIKFGFPHLDAMKWQDLMYIMSRSTVTKITFNYCTYLDTEVETAGLIQNVVLHYNNNRNRNSNNTGSCTTYTTPFASVTSLHIGPIKTNQQQLSLWLTPSIFPSLQSLSVQVRNTETLAAIVDQSKQFSRLESFESHFNVFIGDTVERIGSLLTENLDKKPDYQDIEQSCLESIGVKTLKLGRTGYSINNRLDLSNNTIIDTVELKNVLQSGYPFEVPQFNYKLPPNLKELVLDHCHLCELNHMMRNYNGHQDLIIKIIGLAPVMVLQQDDFDWIQHKAEIREVVFLGGNAFQNKENIDEQSTTMILDQLYHRHLNNIKPIEMILGIEIVNSKITPILSTIYHATRHTLQGSINFKSKLRLNLVSKLWFEWVGEWLSNRMMITSVNDIKRMTLPPPLIQHILHTEIGKRYLNDIILTDAFTSLYDKDQGYVSSAQPPKVPPRILVWRNIKHLILFDSSVLVNMMSKSPEIVDATKSFIKSLDVLDIDDPTNSLKDTINSFKKANLIQTLQDRAGMNGKHPIRLLNLIDIRSAKDILSPPDISPLFQPTSIVFSFKQDDNNGQEMKWEDLQFIMSRLTVNKIDINYYTDKGVANRISNLIQNVVSHSYNIGLTTPSPFTSITRINFFSFQTSEMISSWLTPSIFPSLQSLVIRIKDSKILETIIQQINQFPRVLDSFENYLNLPDDQDIDQSCLEGIRVKALKFGRSGYSVNDKLDLSNNTTIDTIQLQNVIEYQIYIPNFDYLLPRNLKRLTMIKGQCGQLNGLMKGHHGGDQDLTIRIVSPLHTKILQQDDFDWIQHKTEIRELNFVLGDDGMDEKLTIIILNQLYLRHLNNIKPIELITGINIIGSKITPILSTIYLATRHTLQAKY</sequence>
<name>F4PPL6_CACFS</name>
<accession>F4PPL6</accession>